<evidence type="ECO:0000256" key="2">
    <source>
        <dbReference type="ARBA" id="ARBA00023125"/>
    </source>
</evidence>
<dbReference type="PANTHER" id="PTHR30055">
    <property type="entry name" value="HTH-TYPE TRANSCRIPTIONAL REGULATOR RUTR"/>
    <property type="match status" value="1"/>
</dbReference>
<dbReference type="SUPFAM" id="SSF48498">
    <property type="entry name" value="Tetracyclin repressor-like, C-terminal domain"/>
    <property type="match status" value="1"/>
</dbReference>
<evidence type="ECO:0000259" key="6">
    <source>
        <dbReference type="PROSITE" id="PS50977"/>
    </source>
</evidence>
<dbReference type="Pfam" id="PF00440">
    <property type="entry name" value="TetR_N"/>
    <property type="match status" value="1"/>
</dbReference>
<evidence type="ECO:0000313" key="7">
    <source>
        <dbReference type="EMBL" id="MEV0708729.1"/>
    </source>
</evidence>
<proteinExistence type="predicted"/>
<comment type="caution">
    <text evidence="7">The sequence shown here is derived from an EMBL/GenBank/DDBJ whole genome shotgun (WGS) entry which is preliminary data.</text>
</comment>
<dbReference type="Gene3D" id="1.10.357.10">
    <property type="entry name" value="Tetracycline Repressor, domain 2"/>
    <property type="match status" value="1"/>
</dbReference>
<dbReference type="PANTHER" id="PTHR30055:SF234">
    <property type="entry name" value="HTH-TYPE TRANSCRIPTIONAL REGULATOR BETI"/>
    <property type="match status" value="1"/>
</dbReference>
<dbReference type="SUPFAM" id="SSF46689">
    <property type="entry name" value="Homeodomain-like"/>
    <property type="match status" value="1"/>
</dbReference>
<protein>
    <submittedName>
        <fullName evidence="7">TetR/AcrR family transcriptional regulator</fullName>
    </submittedName>
</protein>
<dbReference type="Proteomes" id="UP001551695">
    <property type="component" value="Unassembled WGS sequence"/>
</dbReference>
<dbReference type="InterPro" id="IPR036271">
    <property type="entry name" value="Tet_transcr_reg_TetR-rel_C_sf"/>
</dbReference>
<dbReference type="PROSITE" id="PS50977">
    <property type="entry name" value="HTH_TETR_2"/>
    <property type="match status" value="1"/>
</dbReference>
<keyword evidence="3" id="KW-0804">Transcription</keyword>
<keyword evidence="2 4" id="KW-0238">DNA-binding</keyword>
<name>A0ABV3FTI7_9NOCA</name>
<feature type="region of interest" description="Disordered" evidence="5">
    <location>
        <begin position="1"/>
        <end position="26"/>
    </location>
</feature>
<keyword evidence="8" id="KW-1185">Reference proteome</keyword>
<accession>A0ABV3FTI7</accession>
<feature type="domain" description="HTH tetR-type" evidence="6">
    <location>
        <begin position="33"/>
        <end position="93"/>
    </location>
</feature>
<dbReference type="InterPro" id="IPR009057">
    <property type="entry name" value="Homeodomain-like_sf"/>
</dbReference>
<organism evidence="7 8">
    <name type="scientific">Nocardia aurea</name>
    <dbReference type="NCBI Taxonomy" id="2144174"/>
    <lineage>
        <taxon>Bacteria</taxon>
        <taxon>Bacillati</taxon>
        <taxon>Actinomycetota</taxon>
        <taxon>Actinomycetes</taxon>
        <taxon>Mycobacteriales</taxon>
        <taxon>Nocardiaceae</taxon>
        <taxon>Nocardia</taxon>
    </lineage>
</organism>
<evidence type="ECO:0000313" key="8">
    <source>
        <dbReference type="Proteomes" id="UP001551695"/>
    </source>
</evidence>
<dbReference type="PRINTS" id="PR00455">
    <property type="entry name" value="HTHTETR"/>
</dbReference>
<evidence type="ECO:0000256" key="3">
    <source>
        <dbReference type="ARBA" id="ARBA00023163"/>
    </source>
</evidence>
<dbReference type="InterPro" id="IPR001647">
    <property type="entry name" value="HTH_TetR"/>
</dbReference>
<feature type="DNA-binding region" description="H-T-H motif" evidence="4">
    <location>
        <begin position="56"/>
        <end position="75"/>
    </location>
</feature>
<evidence type="ECO:0000256" key="1">
    <source>
        <dbReference type="ARBA" id="ARBA00023015"/>
    </source>
</evidence>
<gene>
    <name evidence="7" type="ORF">AB0I48_14285</name>
</gene>
<sequence length="228" mass="25197">MDSPGIELDDEPAAPSMARSSLLRELPTTPRGLRTRAALVAAARKVFERRGYLETRLSDITTSAKCSAGTFYTYFGSKEEIFAAVLEVAQEDMMHPGMPRVADDGDPAAIIEASNRAYFDAYRRNAKLMILLEQVANIDTEFRTLRRLRGEAFIARNARSIQNLQERGLADPVLDPLLASQALSGMVSRLAFSYFSADDTPRAGVPLDELVDTATRLWVNALRVPTKN</sequence>
<dbReference type="InterPro" id="IPR050109">
    <property type="entry name" value="HTH-type_TetR-like_transc_reg"/>
</dbReference>
<evidence type="ECO:0000256" key="4">
    <source>
        <dbReference type="PROSITE-ProRule" id="PRU00335"/>
    </source>
</evidence>
<keyword evidence="1" id="KW-0805">Transcription regulation</keyword>
<dbReference type="RefSeq" id="WP_355090868.1">
    <property type="nucleotide sequence ID" value="NZ_JBEXKW010000110.1"/>
</dbReference>
<dbReference type="EMBL" id="JBFAKC010000005">
    <property type="protein sequence ID" value="MEV0708729.1"/>
    <property type="molecule type" value="Genomic_DNA"/>
</dbReference>
<reference evidence="7 8" key="1">
    <citation type="submission" date="2024-06" db="EMBL/GenBank/DDBJ databases">
        <title>The Natural Products Discovery Center: Release of the First 8490 Sequenced Strains for Exploring Actinobacteria Biosynthetic Diversity.</title>
        <authorList>
            <person name="Kalkreuter E."/>
            <person name="Kautsar S.A."/>
            <person name="Yang D."/>
            <person name="Bader C.D."/>
            <person name="Teijaro C.N."/>
            <person name="Fluegel L."/>
            <person name="Davis C.M."/>
            <person name="Simpson J.R."/>
            <person name="Lauterbach L."/>
            <person name="Steele A.D."/>
            <person name="Gui C."/>
            <person name="Meng S."/>
            <person name="Li G."/>
            <person name="Viehrig K."/>
            <person name="Ye F."/>
            <person name="Su P."/>
            <person name="Kiefer A.F."/>
            <person name="Nichols A."/>
            <person name="Cepeda A.J."/>
            <person name="Yan W."/>
            <person name="Fan B."/>
            <person name="Jiang Y."/>
            <person name="Adhikari A."/>
            <person name="Zheng C.-J."/>
            <person name="Schuster L."/>
            <person name="Cowan T.M."/>
            <person name="Smanski M.J."/>
            <person name="Chevrette M.G."/>
            <person name="De Carvalho L.P.S."/>
            <person name="Shen B."/>
        </authorList>
    </citation>
    <scope>NUCLEOTIDE SEQUENCE [LARGE SCALE GENOMIC DNA]</scope>
    <source>
        <strain evidence="7 8">NPDC050403</strain>
    </source>
</reference>
<dbReference type="Gene3D" id="1.10.10.60">
    <property type="entry name" value="Homeodomain-like"/>
    <property type="match status" value="1"/>
</dbReference>
<evidence type="ECO:0000256" key="5">
    <source>
        <dbReference type="SAM" id="MobiDB-lite"/>
    </source>
</evidence>